<feature type="region of interest" description="Disordered" evidence="2">
    <location>
        <begin position="414"/>
        <end position="462"/>
    </location>
</feature>
<evidence type="ECO:0000313" key="4">
    <source>
        <dbReference type="EMBL" id="KAJ7968266.1"/>
    </source>
</evidence>
<evidence type="ECO:0000259" key="3">
    <source>
        <dbReference type="Pfam" id="PF03107"/>
    </source>
</evidence>
<evidence type="ECO:0000313" key="5">
    <source>
        <dbReference type="Proteomes" id="UP001163823"/>
    </source>
</evidence>
<keyword evidence="5" id="KW-1185">Reference proteome</keyword>
<protein>
    <submittedName>
        <fullName evidence="4">Cysteine/Histidine-rich C1 domain family protein</fullName>
    </submittedName>
</protein>
<evidence type="ECO:0000256" key="1">
    <source>
        <dbReference type="ARBA" id="ARBA00022737"/>
    </source>
</evidence>
<name>A0AAD7M3C0_QUISA</name>
<accession>A0AAD7M3C0</accession>
<feature type="domain" description="DC1" evidence="3">
    <location>
        <begin position="61"/>
        <end position="109"/>
    </location>
</feature>
<proteinExistence type="predicted"/>
<dbReference type="EMBL" id="JARAOO010000005">
    <property type="protein sequence ID" value="KAJ7968266.1"/>
    <property type="molecule type" value="Genomic_DNA"/>
</dbReference>
<gene>
    <name evidence="4" type="ORF">O6P43_012397</name>
</gene>
<dbReference type="InterPro" id="IPR046349">
    <property type="entry name" value="C1-like_sf"/>
</dbReference>
<organism evidence="4 5">
    <name type="scientific">Quillaja saponaria</name>
    <name type="common">Soap bark tree</name>
    <dbReference type="NCBI Taxonomy" id="32244"/>
    <lineage>
        <taxon>Eukaryota</taxon>
        <taxon>Viridiplantae</taxon>
        <taxon>Streptophyta</taxon>
        <taxon>Embryophyta</taxon>
        <taxon>Tracheophyta</taxon>
        <taxon>Spermatophyta</taxon>
        <taxon>Magnoliopsida</taxon>
        <taxon>eudicotyledons</taxon>
        <taxon>Gunneridae</taxon>
        <taxon>Pentapetalae</taxon>
        <taxon>rosids</taxon>
        <taxon>fabids</taxon>
        <taxon>Fabales</taxon>
        <taxon>Quillajaceae</taxon>
        <taxon>Quillaja</taxon>
    </lineage>
</organism>
<comment type="caution">
    <text evidence="4">The sequence shown here is derived from an EMBL/GenBank/DDBJ whole genome shotgun (WGS) entry which is preliminary data.</text>
</comment>
<dbReference type="PANTHER" id="PTHR32410">
    <property type="entry name" value="CYSTEINE/HISTIDINE-RICH C1 DOMAIN FAMILY PROTEIN"/>
    <property type="match status" value="1"/>
</dbReference>
<feature type="compositionally biased region" description="Basic and acidic residues" evidence="2">
    <location>
        <begin position="424"/>
        <end position="441"/>
    </location>
</feature>
<sequence>MERIFKETLNCNECRQSIKAFANEDDEYFPTQNCAFRCKECDFNLHLLCGPLPCKIEHEDHIHPLTYTDRAVEDDRGVYYCGLCQEERDPRVQVYWCADCNYIADIKCVISEILHILKGELDGVDFRAVGEPTKDADVNMKALDSSLADIMKNLSKDDEQEINVLLAPLRVESDDKVTPNQVQQEHDFRKEYLPYTDKDFHQLMGRLCSACLTNNNKEMVISNREFEQNLVVVDGYMISWKLVPVLTELLGKYKNFTPDNSNFTPEVKAVCIFFLCWVVNSMRKEMVVYVPETKLAYWWYYLNALLHKGFKIDFLIEHLKRVIQAYFGLQAIKQSKEIRDSLDIERASSLLKNNKLTEKLQKLQEGYKQYVTYTASRRPRLIEKCLKEAFELQWSYADYAGERQTVLESTSIVTNNMTDSPEPPTKEDEINKETCEERSEAVSDEDEADEDLKEPNNQNNEFSPCTVKDYNLLMDRLYSNFSIFDQRRIVRNEFCQLKNVDIGGYQITRNLCPNFEGLDHQIWGFH</sequence>
<dbReference type="PANTHER" id="PTHR32410:SF203">
    <property type="entry name" value="CYSTEINE_HISTIDINE-RICH C1 DOMAIN FAMILY PROTEIN"/>
    <property type="match status" value="1"/>
</dbReference>
<feature type="compositionally biased region" description="Acidic residues" evidence="2">
    <location>
        <begin position="442"/>
        <end position="452"/>
    </location>
</feature>
<dbReference type="Pfam" id="PF03107">
    <property type="entry name" value="C1_2"/>
    <property type="match status" value="1"/>
</dbReference>
<dbReference type="InterPro" id="IPR004146">
    <property type="entry name" value="DC1"/>
</dbReference>
<dbReference type="Proteomes" id="UP001163823">
    <property type="component" value="Chromosome 5"/>
</dbReference>
<keyword evidence="1" id="KW-0677">Repeat</keyword>
<dbReference type="InterPro" id="IPR053192">
    <property type="entry name" value="Vacuole_Formation_Reg"/>
</dbReference>
<dbReference type="SUPFAM" id="SSF57889">
    <property type="entry name" value="Cysteine-rich domain"/>
    <property type="match status" value="1"/>
</dbReference>
<reference evidence="4" key="1">
    <citation type="journal article" date="2023" name="Science">
        <title>Elucidation of the pathway for biosynthesis of saponin adjuvants from the soapbark tree.</title>
        <authorList>
            <person name="Reed J."/>
            <person name="Orme A."/>
            <person name="El-Demerdash A."/>
            <person name="Owen C."/>
            <person name="Martin L.B.B."/>
            <person name="Misra R.C."/>
            <person name="Kikuchi S."/>
            <person name="Rejzek M."/>
            <person name="Martin A.C."/>
            <person name="Harkess A."/>
            <person name="Leebens-Mack J."/>
            <person name="Louveau T."/>
            <person name="Stephenson M.J."/>
            <person name="Osbourn A."/>
        </authorList>
    </citation>
    <scope>NUCLEOTIDE SEQUENCE</scope>
    <source>
        <strain evidence="4">S10</strain>
    </source>
</reference>
<dbReference type="KEGG" id="qsa:O6P43_012397"/>
<evidence type="ECO:0000256" key="2">
    <source>
        <dbReference type="SAM" id="MobiDB-lite"/>
    </source>
</evidence>
<dbReference type="AlphaFoldDB" id="A0AAD7M3C0"/>